<protein>
    <submittedName>
        <fullName evidence="5">DNA-binding response regulator</fullName>
    </submittedName>
</protein>
<feature type="domain" description="Response regulatory" evidence="3">
    <location>
        <begin position="2"/>
        <end position="115"/>
    </location>
</feature>
<comment type="caution">
    <text evidence="5">The sequence shown here is derived from an EMBL/GenBank/DDBJ whole genome shotgun (WGS) entry which is preliminary data.</text>
</comment>
<evidence type="ECO:0000259" key="3">
    <source>
        <dbReference type="PROSITE" id="PS50110"/>
    </source>
</evidence>
<evidence type="ECO:0000256" key="2">
    <source>
        <dbReference type="SAM" id="Coils"/>
    </source>
</evidence>
<dbReference type="InterPro" id="IPR001789">
    <property type="entry name" value="Sig_transdc_resp-reg_receiver"/>
</dbReference>
<dbReference type="Proteomes" id="UP000658258">
    <property type="component" value="Unassembled WGS sequence"/>
</dbReference>
<dbReference type="SMART" id="SM00448">
    <property type="entry name" value="REC"/>
    <property type="match status" value="1"/>
</dbReference>
<dbReference type="SMART" id="SM00850">
    <property type="entry name" value="LytTR"/>
    <property type="match status" value="1"/>
</dbReference>
<dbReference type="PANTHER" id="PTHR37299:SF1">
    <property type="entry name" value="STAGE 0 SPORULATION PROTEIN A HOMOLOG"/>
    <property type="match status" value="1"/>
</dbReference>
<organism evidence="5 6">
    <name type="scientific">Roseivirga thermotolerans</name>
    <dbReference type="NCBI Taxonomy" id="1758176"/>
    <lineage>
        <taxon>Bacteria</taxon>
        <taxon>Pseudomonadati</taxon>
        <taxon>Bacteroidota</taxon>
        <taxon>Cytophagia</taxon>
        <taxon>Cytophagales</taxon>
        <taxon>Roseivirgaceae</taxon>
        <taxon>Roseivirga</taxon>
    </lineage>
</organism>
<dbReference type="InterPro" id="IPR011006">
    <property type="entry name" value="CheY-like_superfamily"/>
</dbReference>
<dbReference type="PANTHER" id="PTHR37299">
    <property type="entry name" value="TRANSCRIPTIONAL REGULATOR-RELATED"/>
    <property type="match status" value="1"/>
</dbReference>
<evidence type="ECO:0000313" key="5">
    <source>
        <dbReference type="EMBL" id="GHE71627.1"/>
    </source>
</evidence>
<dbReference type="Pfam" id="PF04397">
    <property type="entry name" value="LytTR"/>
    <property type="match status" value="1"/>
</dbReference>
<feature type="domain" description="HTH LytTR-type" evidence="4">
    <location>
        <begin position="144"/>
        <end position="247"/>
    </location>
</feature>
<keyword evidence="6" id="KW-1185">Reference proteome</keyword>
<dbReference type="Gene3D" id="3.40.50.2300">
    <property type="match status" value="1"/>
</dbReference>
<gene>
    <name evidence="5" type="ORF">GCM10011340_29530</name>
</gene>
<evidence type="ECO:0000259" key="4">
    <source>
        <dbReference type="PROSITE" id="PS50930"/>
    </source>
</evidence>
<keyword evidence="2" id="KW-0175">Coiled coil</keyword>
<dbReference type="PROSITE" id="PS50930">
    <property type="entry name" value="HTH_LYTTR"/>
    <property type="match status" value="1"/>
</dbReference>
<dbReference type="Gene3D" id="2.40.50.1020">
    <property type="entry name" value="LytTr DNA-binding domain"/>
    <property type="match status" value="1"/>
</dbReference>
<accession>A0ABQ3I7M3</accession>
<proteinExistence type="predicted"/>
<dbReference type="GO" id="GO:0003677">
    <property type="term" value="F:DNA binding"/>
    <property type="evidence" value="ECO:0007669"/>
    <property type="project" value="UniProtKB-KW"/>
</dbReference>
<dbReference type="InterPro" id="IPR007492">
    <property type="entry name" value="LytTR_DNA-bd_dom"/>
</dbReference>
<dbReference type="Pfam" id="PF00072">
    <property type="entry name" value="Response_reg"/>
    <property type="match status" value="1"/>
</dbReference>
<dbReference type="SUPFAM" id="SSF52172">
    <property type="entry name" value="CheY-like"/>
    <property type="match status" value="1"/>
</dbReference>
<dbReference type="InterPro" id="IPR046947">
    <property type="entry name" value="LytR-like"/>
</dbReference>
<keyword evidence="1" id="KW-0597">Phosphoprotein</keyword>
<evidence type="ECO:0000313" key="6">
    <source>
        <dbReference type="Proteomes" id="UP000658258"/>
    </source>
</evidence>
<feature type="coiled-coil region" evidence="2">
    <location>
        <begin position="113"/>
        <end position="140"/>
    </location>
</feature>
<name>A0ABQ3I7M3_9BACT</name>
<feature type="modified residue" description="4-aspartylphosphate" evidence="1">
    <location>
        <position position="54"/>
    </location>
</feature>
<dbReference type="PROSITE" id="PS50110">
    <property type="entry name" value="RESPONSE_REGULATORY"/>
    <property type="match status" value="1"/>
</dbReference>
<dbReference type="RefSeq" id="WP_189631061.1">
    <property type="nucleotide sequence ID" value="NZ_BNAG01000004.1"/>
</dbReference>
<reference evidence="6" key="1">
    <citation type="journal article" date="2019" name="Int. J. Syst. Evol. Microbiol.">
        <title>The Global Catalogue of Microorganisms (GCM) 10K type strain sequencing project: providing services to taxonomists for standard genome sequencing and annotation.</title>
        <authorList>
            <consortium name="The Broad Institute Genomics Platform"/>
            <consortium name="The Broad Institute Genome Sequencing Center for Infectious Disease"/>
            <person name="Wu L."/>
            <person name="Ma J."/>
        </authorList>
    </citation>
    <scope>NUCLEOTIDE SEQUENCE [LARGE SCALE GENOMIC DNA]</scope>
    <source>
        <strain evidence="6">CGMCC 1.15111</strain>
    </source>
</reference>
<dbReference type="EMBL" id="BNAG01000004">
    <property type="protein sequence ID" value="GHE71627.1"/>
    <property type="molecule type" value="Genomic_DNA"/>
</dbReference>
<sequence length="254" mass="28783">MKTLIIDNEKSIREGLKQMLATYCPKVVVAGEANSVATAKEQILQNQPELMFLDVELGDGLGIDLIRSFKKLETQVIFITAHHKYAIDAFQCSALDFLLKPIDPEDLVNAVRKAEQFSLVKDLEAQLKVLEDRLNKANQLPEKIVLTDSESIYLVKVNDILWCGAEGSYTRFTLADGSEILVSKNLKAYEGILEGDRFLRIHHSYLVNIQHIKRFERSEGGLLVMDNGQILPVSVRKKDNLMQLLKTWNETLIK</sequence>
<evidence type="ECO:0000256" key="1">
    <source>
        <dbReference type="PROSITE-ProRule" id="PRU00169"/>
    </source>
</evidence>
<keyword evidence="5" id="KW-0238">DNA-binding</keyword>